<reference evidence="2 3" key="1">
    <citation type="submission" date="2012-10" db="EMBL/GenBank/DDBJ databases">
        <title>Genome sequence of Variovorax paradoxus B4.</title>
        <authorList>
            <person name="Schuldes J."/>
            <person name="Brandt U."/>
            <person name="Hiessl S."/>
            <person name="Wuebbeler J.H."/>
            <person name="Thuermer A."/>
            <person name="Steinbuechel A."/>
            <person name="Daniel R."/>
        </authorList>
    </citation>
    <scope>NUCLEOTIDE SEQUENCE [LARGE SCALE GENOMIC DNA]</scope>
    <source>
        <strain evidence="2 3">B4</strain>
    </source>
</reference>
<dbReference type="EMBL" id="CP003911">
    <property type="protein sequence ID" value="AGU47147.1"/>
    <property type="molecule type" value="Genomic_DNA"/>
</dbReference>
<evidence type="ECO:0000313" key="3">
    <source>
        <dbReference type="Proteomes" id="UP000016223"/>
    </source>
</evidence>
<accession>T1X2M3</accession>
<feature type="domain" description="NADPH-dependent FMN reductase-like" evidence="1">
    <location>
        <begin position="105"/>
        <end position="300"/>
    </location>
</feature>
<dbReference type="InterPro" id="IPR005025">
    <property type="entry name" value="FMN_Rdtase-like_dom"/>
</dbReference>
<dbReference type="PATRIC" id="fig|1246301.3.peg.16"/>
<name>T1X2M3_VARPD</name>
<dbReference type="InterPro" id="IPR029039">
    <property type="entry name" value="Flavoprotein-like_sf"/>
</dbReference>
<dbReference type="HOGENOM" id="CLU_749809_0_0_4"/>
<dbReference type="AlphaFoldDB" id="T1X2M3"/>
<gene>
    <name evidence="2" type="ORF">VAPA_1c00160</name>
</gene>
<sequence>MPHRTIKAPEVRKGQASETLKRDQFHERFMQSFQDPAFQAEKDALQRIELIAWEAYQEGRKAPVTRKAGPGHADPDYELSVDWLEARARIDAAQAAWGSPQTRSRVLLVNGSPRNDGTCPGEVSKTWRLVQLAREVLDGCGIDVDVLDLSLLASEYGRHIHPCKGCVSTAMPLCHWPCSCYPNHAMRQTGDWMNEIYERWVAAHGVIVFTPTHWYQSASPLKLMADRLVCADGGNPDPTSTHGKKPDEAKALELEGWGYPKHLAGRVYGVVVHGDVAGAESLRRNLSDWLDWMGLVDAGAQARLDRYIGYYEPYATSHDSLDADADVQEEVRNVARAVALAVGELRSGKLQPPDRGLKPPRPK</sequence>
<dbReference type="Gene3D" id="3.40.50.360">
    <property type="match status" value="1"/>
</dbReference>
<dbReference type="GO" id="GO:0016491">
    <property type="term" value="F:oxidoreductase activity"/>
    <property type="evidence" value="ECO:0007669"/>
    <property type="project" value="InterPro"/>
</dbReference>
<dbReference type="OrthoDB" id="8445767at2"/>
<protein>
    <submittedName>
        <fullName evidence="2">Putative NADPH-dependent FMN reductase</fullName>
    </submittedName>
</protein>
<evidence type="ECO:0000259" key="1">
    <source>
        <dbReference type="Pfam" id="PF03358"/>
    </source>
</evidence>
<proteinExistence type="predicted"/>
<dbReference type="RefSeq" id="WP_021004721.1">
    <property type="nucleotide sequence ID" value="NC_022247.1"/>
</dbReference>
<organism evidence="2 3">
    <name type="scientific">Variovorax paradoxus B4</name>
    <dbReference type="NCBI Taxonomy" id="1246301"/>
    <lineage>
        <taxon>Bacteria</taxon>
        <taxon>Pseudomonadati</taxon>
        <taxon>Pseudomonadota</taxon>
        <taxon>Betaproteobacteria</taxon>
        <taxon>Burkholderiales</taxon>
        <taxon>Comamonadaceae</taxon>
        <taxon>Variovorax</taxon>
    </lineage>
</organism>
<evidence type="ECO:0000313" key="2">
    <source>
        <dbReference type="EMBL" id="AGU47147.1"/>
    </source>
</evidence>
<dbReference type="Pfam" id="PF03358">
    <property type="entry name" value="FMN_red"/>
    <property type="match status" value="1"/>
</dbReference>
<dbReference type="KEGG" id="vpd:VAPA_1c00160"/>
<dbReference type="Proteomes" id="UP000016223">
    <property type="component" value="Chromosome 1"/>
</dbReference>
<dbReference type="SUPFAM" id="SSF52218">
    <property type="entry name" value="Flavoproteins"/>
    <property type="match status" value="1"/>
</dbReference>